<protein>
    <recommendedName>
        <fullName evidence="3">Geranylgeranyl pyrophosphate synthetase</fullName>
    </recommendedName>
</protein>
<proteinExistence type="predicted"/>
<dbReference type="OrthoDB" id="420564at2759"/>
<organism evidence="1 2">
    <name type="scientific">Macrolepiota fuliginosa MF-IS2</name>
    <dbReference type="NCBI Taxonomy" id="1400762"/>
    <lineage>
        <taxon>Eukaryota</taxon>
        <taxon>Fungi</taxon>
        <taxon>Dikarya</taxon>
        <taxon>Basidiomycota</taxon>
        <taxon>Agaricomycotina</taxon>
        <taxon>Agaricomycetes</taxon>
        <taxon>Agaricomycetidae</taxon>
        <taxon>Agaricales</taxon>
        <taxon>Agaricineae</taxon>
        <taxon>Agaricaceae</taxon>
        <taxon>Macrolepiota</taxon>
    </lineage>
</organism>
<sequence length="385" mass="43252">MPPPVKRPLSHELAPEPLLTIEVPEAGTSSEELQIKDYRYIGSYNWAEGSDQSNPVIVVPGSPPEWLENPLPITVPGDTGAHYRDRNGHMLPGRPLLALVTAVNELNVQPAVEWKAADFVTDRNSLRKLLRWVRRTGRDWRIDTELVGNKTIFLNRWEQKTVDHLHGNMYGFGFENAVTKTVPGGDGVPGHARIATYDYAGLKMIMQFEVDAYLPTPKESSTPPAETADTLAEAISTINLAEDEVGRSFGLGIIRKGNSNIPNSAIIELATTTRQVDWKERYPQIFFSQTPNHFLARHDQLQMGTFTRIDKRAIDCPVLQAANSRLQPAFKKLRAALEAIQRIVMEHGHGERLTLLYTNKRLEVYKRLDDKSCLPDEALALFNTQ</sequence>
<evidence type="ECO:0000313" key="1">
    <source>
        <dbReference type="EMBL" id="KAF9452954.1"/>
    </source>
</evidence>
<evidence type="ECO:0008006" key="3">
    <source>
        <dbReference type="Google" id="ProtNLM"/>
    </source>
</evidence>
<dbReference type="Proteomes" id="UP000807342">
    <property type="component" value="Unassembled WGS sequence"/>
</dbReference>
<comment type="caution">
    <text evidence="1">The sequence shown here is derived from an EMBL/GenBank/DDBJ whole genome shotgun (WGS) entry which is preliminary data.</text>
</comment>
<accession>A0A9P5XM15</accession>
<dbReference type="EMBL" id="MU151066">
    <property type="protein sequence ID" value="KAF9452954.1"/>
    <property type="molecule type" value="Genomic_DNA"/>
</dbReference>
<keyword evidence="2" id="KW-1185">Reference proteome</keyword>
<dbReference type="PANTHER" id="PTHR35179:SF2">
    <property type="entry name" value="START DOMAIN-CONTAINING PROTEIN"/>
    <property type="match status" value="1"/>
</dbReference>
<reference evidence="1" key="1">
    <citation type="submission" date="2020-11" db="EMBL/GenBank/DDBJ databases">
        <authorList>
            <consortium name="DOE Joint Genome Institute"/>
            <person name="Ahrendt S."/>
            <person name="Riley R."/>
            <person name="Andreopoulos W."/>
            <person name="Labutti K."/>
            <person name="Pangilinan J."/>
            <person name="Ruiz-Duenas F.J."/>
            <person name="Barrasa J.M."/>
            <person name="Sanchez-Garcia M."/>
            <person name="Camarero S."/>
            <person name="Miyauchi S."/>
            <person name="Serrano A."/>
            <person name="Linde D."/>
            <person name="Babiker R."/>
            <person name="Drula E."/>
            <person name="Ayuso-Fernandez I."/>
            <person name="Pacheco R."/>
            <person name="Padilla G."/>
            <person name="Ferreira P."/>
            <person name="Barriuso J."/>
            <person name="Kellner H."/>
            <person name="Castanera R."/>
            <person name="Alfaro M."/>
            <person name="Ramirez L."/>
            <person name="Pisabarro A.G."/>
            <person name="Kuo A."/>
            <person name="Tritt A."/>
            <person name="Lipzen A."/>
            <person name="He G."/>
            <person name="Yan M."/>
            <person name="Ng V."/>
            <person name="Cullen D."/>
            <person name="Martin F."/>
            <person name="Rosso M.-N."/>
            <person name="Henrissat B."/>
            <person name="Hibbett D."/>
            <person name="Martinez A.T."/>
            <person name="Grigoriev I.V."/>
        </authorList>
    </citation>
    <scope>NUCLEOTIDE SEQUENCE</scope>
    <source>
        <strain evidence="1">MF-IS2</strain>
    </source>
</reference>
<dbReference type="PANTHER" id="PTHR35179">
    <property type="entry name" value="PROTEIN CBG02620"/>
    <property type="match status" value="1"/>
</dbReference>
<gene>
    <name evidence="1" type="ORF">P691DRAFT_802805</name>
</gene>
<name>A0A9P5XM15_9AGAR</name>
<dbReference type="AlphaFoldDB" id="A0A9P5XM15"/>
<evidence type="ECO:0000313" key="2">
    <source>
        <dbReference type="Proteomes" id="UP000807342"/>
    </source>
</evidence>